<organism evidence="2 3">
    <name type="scientific">Rhizoctonia solani</name>
    <dbReference type="NCBI Taxonomy" id="456999"/>
    <lineage>
        <taxon>Eukaryota</taxon>
        <taxon>Fungi</taxon>
        <taxon>Dikarya</taxon>
        <taxon>Basidiomycota</taxon>
        <taxon>Agaricomycotina</taxon>
        <taxon>Agaricomycetes</taxon>
        <taxon>Cantharellales</taxon>
        <taxon>Ceratobasidiaceae</taxon>
        <taxon>Rhizoctonia</taxon>
    </lineage>
</organism>
<feature type="compositionally biased region" description="Acidic residues" evidence="1">
    <location>
        <begin position="129"/>
        <end position="145"/>
    </location>
</feature>
<evidence type="ECO:0000313" key="2">
    <source>
        <dbReference type="EMBL" id="CAE6451722.1"/>
    </source>
</evidence>
<evidence type="ECO:0000256" key="1">
    <source>
        <dbReference type="SAM" id="MobiDB-lite"/>
    </source>
</evidence>
<sequence>MVEFRICPCCDKALGPRQINRHLAIMVEIAEATVAAYTNHDPLDSDADSDLGSDTSGLDPAYPPPPESVTSNGLDHPMDPGEGLDNHEPMDPVGDFHQLPPLEPVPVRHNPPVTVEDWPDPDGLFAPNNEDDEDDKEGEDSEDSDNEVHGPDHNPPFVERGEEHLGAHAEDEPLMDDEMLRAFVEMNLGDYAEQEWFDLYNRVLSERDYRTLQFLATRLRTHFSHQTWEDLRHGGAEDLDLPSTFVAWRRLRILSGLETRSYDCCINSCVCFLGRYAALDACPVCREPRLNARGSPRRSFRYTPLIPQLRALFRNQDSIEKLGYRVKCEQRYRPGVIEDIFDSDNYRRLRATPFNPDQPEGYHFFERTTDLALGLSTDGFTLFKRRKRGLSTAWPILIVNYNLHPSSRCKDLNSFLVPLLDELLELEEGVLSVQVSPTANAANFDLDAPGIHFVLRAFLITLFGDIPAVSKILSLKGHNAKTPCRAEEEAHPEDLPLRTHDSFLEDYNAIEQAPTKAAQKALAQRFGINARPVFSRLRSLDLSTCAPYDAMHLLFENLVPNMINHWFGTFKALDEGAGNYTIPLEGCIKIGRLTAKAARTTPSAFVCTLPDIFEDRDLYKAEAYSYWFQYLGAVLLEEWLPQEYYEYVTEYSIFLSY</sequence>
<dbReference type="AlphaFoldDB" id="A0A8H3GG98"/>
<accession>A0A8H3GG98</accession>
<reference evidence="2" key="1">
    <citation type="submission" date="2021-01" db="EMBL/GenBank/DDBJ databases">
        <authorList>
            <person name="Kaushik A."/>
        </authorList>
    </citation>
    <scope>NUCLEOTIDE SEQUENCE</scope>
    <source>
        <strain evidence="2">AG3-T5</strain>
    </source>
</reference>
<proteinExistence type="predicted"/>
<protein>
    <submittedName>
        <fullName evidence="2">Uncharacterized protein</fullName>
    </submittedName>
</protein>
<feature type="compositionally biased region" description="Basic and acidic residues" evidence="1">
    <location>
        <begin position="76"/>
        <end position="90"/>
    </location>
</feature>
<feature type="region of interest" description="Disordered" evidence="1">
    <location>
        <begin position="40"/>
        <end position="160"/>
    </location>
</feature>
<dbReference type="Proteomes" id="UP000663841">
    <property type="component" value="Unassembled WGS sequence"/>
</dbReference>
<comment type="caution">
    <text evidence="2">The sequence shown here is derived from an EMBL/GenBank/DDBJ whole genome shotgun (WGS) entry which is preliminary data.</text>
</comment>
<gene>
    <name evidence="2" type="ORF">RDB_LOCUS129135</name>
</gene>
<evidence type="ECO:0000313" key="3">
    <source>
        <dbReference type="Proteomes" id="UP000663841"/>
    </source>
</evidence>
<name>A0A8H3GG98_9AGAM</name>
<dbReference type="EMBL" id="CAJMWW010000156">
    <property type="protein sequence ID" value="CAE6451722.1"/>
    <property type="molecule type" value="Genomic_DNA"/>
</dbReference>